<accession>A0A2I2FRP7</accession>
<dbReference type="Proteomes" id="UP000234275">
    <property type="component" value="Unassembled WGS sequence"/>
</dbReference>
<evidence type="ECO:0000313" key="1">
    <source>
        <dbReference type="EMBL" id="PLB43304.1"/>
    </source>
</evidence>
<proteinExistence type="predicted"/>
<evidence type="ECO:0000313" key="2">
    <source>
        <dbReference type="Proteomes" id="UP000234275"/>
    </source>
</evidence>
<name>A0A2I2FRP7_9EURO</name>
<protein>
    <recommendedName>
        <fullName evidence="3">Phosphoglycerate mutase-like protein</fullName>
    </recommendedName>
</protein>
<evidence type="ECO:0008006" key="3">
    <source>
        <dbReference type="Google" id="ProtNLM"/>
    </source>
</evidence>
<organism evidence="1 2">
    <name type="scientific">Aspergillus steynii IBT 23096</name>
    <dbReference type="NCBI Taxonomy" id="1392250"/>
    <lineage>
        <taxon>Eukaryota</taxon>
        <taxon>Fungi</taxon>
        <taxon>Dikarya</taxon>
        <taxon>Ascomycota</taxon>
        <taxon>Pezizomycotina</taxon>
        <taxon>Eurotiomycetes</taxon>
        <taxon>Eurotiomycetidae</taxon>
        <taxon>Eurotiales</taxon>
        <taxon>Aspergillaceae</taxon>
        <taxon>Aspergillus</taxon>
        <taxon>Aspergillus subgen. Circumdati</taxon>
    </lineage>
</organism>
<gene>
    <name evidence="1" type="ORF">P170DRAFT_431257</name>
</gene>
<sequence length="122" mass="13950">MIRRYQARTKTASLAFVTHGGWLRQLFVFCLAERCNDAGGVDPGSEFGMLSSSRRYHRFVCTSHRLEKVQVCIIDVYSGFNEDIANTQQVLGSLKSRFMQQIRRSISIMKVDFVLPSLLRLS</sequence>
<dbReference type="RefSeq" id="XP_024698606.1">
    <property type="nucleotide sequence ID" value="XM_024848015.1"/>
</dbReference>
<dbReference type="EMBL" id="MSFO01000011">
    <property type="protein sequence ID" value="PLB43304.1"/>
    <property type="molecule type" value="Genomic_DNA"/>
</dbReference>
<comment type="caution">
    <text evidence="1">The sequence shown here is derived from an EMBL/GenBank/DDBJ whole genome shotgun (WGS) entry which is preliminary data.</text>
</comment>
<reference evidence="1 2" key="1">
    <citation type="submission" date="2016-12" db="EMBL/GenBank/DDBJ databases">
        <title>The genomes of Aspergillus section Nigri reveals drivers in fungal speciation.</title>
        <authorList>
            <consortium name="DOE Joint Genome Institute"/>
            <person name="Vesth T.C."/>
            <person name="Nybo J."/>
            <person name="Theobald S."/>
            <person name="Brandl J."/>
            <person name="Frisvad J.C."/>
            <person name="Nielsen K.F."/>
            <person name="Lyhne E.K."/>
            <person name="Kogle M.E."/>
            <person name="Kuo A."/>
            <person name="Riley R."/>
            <person name="Clum A."/>
            <person name="Nolan M."/>
            <person name="Lipzen A."/>
            <person name="Salamov A."/>
            <person name="Henrissat B."/>
            <person name="Wiebenga A."/>
            <person name="De Vries R.P."/>
            <person name="Grigoriev I.V."/>
            <person name="Mortensen U.H."/>
            <person name="Andersen M.R."/>
            <person name="Baker S.E."/>
        </authorList>
    </citation>
    <scope>NUCLEOTIDE SEQUENCE [LARGE SCALE GENOMIC DNA]</scope>
    <source>
        <strain evidence="1 2">IBT 23096</strain>
    </source>
</reference>
<dbReference type="VEuPathDB" id="FungiDB:P170DRAFT_431257"/>
<dbReference type="AlphaFoldDB" id="A0A2I2FRP7"/>
<dbReference type="GeneID" id="36555714"/>
<keyword evidence="2" id="KW-1185">Reference proteome</keyword>